<keyword evidence="2" id="KW-1185">Reference proteome</keyword>
<dbReference type="Proteomes" id="UP000821845">
    <property type="component" value="Chromosome 2"/>
</dbReference>
<name>A0ACB7SUP5_HYAAI</name>
<organism evidence="1 2">
    <name type="scientific">Hyalomma asiaticum</name>
    <name type="common">Tick</name>
    <dbReference type="NCBI Taxonomy" id="266040"/>
    <lineage>
        <taxon>Eukaryota</taxon>
        <taxon>Metazoa</taxon>
        <taxon>Ecdysozoa</taxon>
        <taxon>Arthropoda</taxon>
        <taxon>Chelicerata</taxon>
        <taxon>Arachnida</taxon>
        <taxon>Acari</taxon>
        <taxon>Parasitiformes</taxon>
        <taxon>Ixodida</taxon>
        <taxon>Ixodoidea</taxon>
        <taxon>Ixodidae</taxon>
        <taxon>Hyalomminae</taxon>
        <taxon>Hyalomma</taxon>
    </lineage>
</organism>
<evidence type="ECO:0000313" key="1">
    <source>
        <dbReference type="EMBL" id="KAH6937533.1"/>
    </source>
</evidence>
<gene>
    <name evidence="1" type="ORF">HPB50_001554</name>
</gene>
<accession>A0ACB7SUP5</accession>
<protein>
    <submittedName>
        <fullName evidence="1">Uncharacterized protein</fullName>
    </submittedName>
</protein>
<dbReference type="EMBL" id="CM023482">
    <property type="protein sequence ID" value="KAH6937533.1"/>
    <property type="molecule type" value="Genomic_DNA"/>
</dbReference>
<comment type="caution">
    <text evidence="1">The sequence shown here is derived from an EMBL/GenBank/DDBJ whole genome shotgun (WGS) entry which is preliminary data.</text>
</comment>
<reference evidence="1" key="1">
    <citation type="submission" date="2020-05" db="EMBL/GenBank/DDBJ databases">
        <title>Large-scale comparative analyses of tick genomes elucidate their genetic diversity and vector capacities.</title>
        <authorList>
            <person name="Jia N."/>
            <person name="Wang J."/>
            <person name="Shi W."/>
            <person name="Du L."/>
            <person name="Sun Y."/>
            <person name="Zhan W."/>
            <person name="Jiang J."/>
            <person name="Wang Q."/>
            <person name="Zhang B."/>
            <person name="Ji P."/>
            <person name="Sakyi L.B."/>
            <person name="Cui X."/>
            <person name="Yuan T."/>
            <person name="Jiang B."/>
            <person name="Yang W."/>
            <person name="Lam T.T.-Y."/>
            <person name="Chang Q."/>
            <person name="Ding S."/>
            <person name="Wang X."/>
            <person name="Zhu J."/>
            <person name="Ruan X."/>
            <person name="Zhao L."/>
            <person name="Wei J."/>
            <person name="Que T."/>
            <person name="Du C."/>
            <person name="Cheng J."/>
            <person name="Dai P."/>
            <person name="Han X."/>
            <person name="Huang E."/>
            <person name="Gao Y."/>
            <person name="Liu J."/>
            <person name="Shao H."/>
            <person name="Ye R."/>
            <person name="Li L."/>
            <person name="Wei W."/>
            <person name="Wang X."/>
            <person name="Wang C."/>
            <person name="Yang T."/>
            <person name="Huo Q."/>
            <person name="Li W."/>
            <person name="Guo W."/>
            <person name="Chen H."/>
            <person name="Zhou L."/>
            <person name="Ni X."/>
            <person name="Tian J."/>
            <person name="Zhou Y."/>
            <person name="Sheng Y."/>
            <person name="Liu T."/>
            <person name="Pan Y."/>
            <person name="Xia L."/>
            <person name="Li J."/>
            <person name="Zhao F."/>
            <person name="Cao W."/>
        </authorList>
    </citation>
    <scope>NUCLEOTIDE SEQUENCE</scope>
    <source>
        <strain evidence="1">Hyas-2018</strain>
    </source>
</reference>
<sequence length="126" mass="13624">MTHSTLYTAGHNAIVARVRATASRSFTVAYENRPMGTTTLRPDLVVVRGEEAVSSTTPAPSRTRPTLSSRRVARRWTITTTFGATCPAGIRASAWKQWSSAPCGNVGRSQRPRDAPLHLECVSAPC</sequence>
<evidence type="ECO:0000313" key="2">
    <source>
        <dbReference type="Proteomes" id="UP000821845"/>
    </source>
</evidence>
<proteinExistence type="predicted"/>